<dbReference type="PRINTS" id="PR00119">
    <property type="entry name" value="CATATPASE"/>
</dbReference>
<keyword evidence="11 13" id="KW-0472">Membrane</keyword>
<dbReference type="CDD" id="cd00371">
    <property type="entry name" value="HMA"/>
    <property type="match status" value="3"/>
</dbReference>
<dbReference type="OrthoDB" id="432719at2759"/>
<dbReference type="InterPro" id="IPR001757">
    <property type="entry name" value="P_typ_ATPase"/>
</dbReference>
<dbReference type="GO" id="GO:0055070">
    <property type="term" value="P:copper ion homeostasis"/>
    <property type="evidence" value="ECO:0007669"/>
    <property type="project" value="TreeGrafter"/>
</dbReference>
<evidence type="ECO:0000256" key="7">
    <source>
        <dbReference type="ARBA" id="ARBA00022741"/>
    </source>
</evidence>
<dbReference type="InterPro" id="IPR008250">
    <property type="entry name" value="ATPase_P-typ_transduc_dom_A_sf"/>
</dbReference>
<dbReference type="EMBL" id="KV453913">
    <property type="protein sequence ID" value="ODV78628.1"/>
    <property type="molecule type" value="Genomic_DNA"/>
</dbReference>
<feature type="transmembrane region" description="Helical" evidence="13">
    <location>
        <begin position="623"/>
        <end position="644"/>
    </location>
</feature>
<dbReference type="GO" id="GO:0043682">
    <property type="term" value="F:P-type divalent copper transporter activity"/>
    <property type="evidence" value="ECO:0007669"/>
    <property type="project" value="TreeGrafter"/>
</dbReference>
<organism evidence="15 16">
    <name type="scientific">Suhomyces tanzawaensis NRRL Y-17324</name>
    <dbReference type="NCBI Taxonomy" id="984487"/>
    <lineage>
        <taxon>Eukaryota</taxon>
        <taxon>Fungi</taxon>
        <taxon>Dikarya</taxon>
        <taxon>Ascomycota</taxon>
        <taxon>Saccharomycotina</taxon>
        <taxon>Pichiomycetes</taxon>
        <taxon>Debaryomycetaceae</taxon>
        <taxon>Suhomyces</taxon>
    </lineage>
</organism>
<dbReference type="SUPFAM" id="SSF81665">
    <property type="entry name" value="Calcium ATPase, transmembrane domain M"/>
    <property type="match status" value="1"/>
</dbReference>
<dbReference type="SFLD" id="SFLDG00002">
    <property type="entry name" value="C1.7:_P-type_atpase_like"/>
    <property type="match status" value="1"/>
</dbReference>
<dbReference type="FunFam" id="3.30.70.100:FF:000001">
    <property type="entry name" value="ATPase copper transporting beta"/>
    <property type="match status" value="3"/>
</dbReference>
<evidence type="ECO:0000256" key="9">
    <source>
        <dbReference type="ARBA" id="ARBA00022967"/>
    </source>
</evidence>
<dbReference type="GO" id="GO:0060003">
    <property type="term" value="P:copper ion export"/>
    <property type="evidence" value="ECO:0007669"/>
    <property type="project" value="EnsemblFungi"/>
</dbReference>
<keyword evidence="16" id="KW-1185">Reference proteome</keyword>
<name>A0A1E4SGJ9_9ASCO</name>
<dbReference type="NCBIfam" id="TIGR01525">
    <property type="entry name" value="ATPase-IB_hvy"/>
    <property type="match status" value="1"/>
</dbReference>
<reference evidence="16" key="1">
    <citation type="submission" date="2016-05" db="EMBL/GenBank/DDBJ databases">
        <title>Comparative genomics of biotechnologically important yeasts.</title>
        <authorList>
            <consortium name="DOE Joint Genome Institute"/>
            <person name="Riley R."/>
            <person name="Haridas S."/>
            <person name="Wolfe K.H."/>
            <person name="Lopes M.R."/>
            <person name="Hittinger C.T."/>
            <person name="Goker M."/>
            <person name="Salamov A."/>
            <person name="Wisecaver J."/>
            <person name="Long T.M."/>
            <person name="Aerts A.L."/>
            <person name="Barry K."/>
            <person name="Choi C."/>
            <person name="Clum A."/>
            <person name="Coughlan A.Y."/>
            <person name="Deshpande S."/>
            <person name="Douglass A.P."/>
            <person name="Hanson S.J."/>
            <person name="Klenk H.-P."/>
            <person name="Labutti K."/>
            <person name="Lapidus A."/>
            <person name="Lindquist E."/>
            <person name="Lipzen A."/>
            <person name="Meier-Kolthoff J.P."/>
            <person name="Ohm R.A."/>
            <person name="Otillar R.P."/>
            <person name="Pangilinan J."/>
            <person name="Peng Y."/>
            <person name="Rokas A."/>
            <person name="Rosa C.A."/>
            <person name="Scheuner C."/>
            <person name="Sibirny A.A."/>
            <person name="Slot J.C."/>
            <person name="Stielow J.B."/>
            <person name="Sun H."/>
            <person name="Kurtzman C.P."/>
            <person name="Blackwell M."/>
            <person name="Grigoriev I.V."/>
            <person name="Jeffries T.W."/>
        </authorList>
    </citation>
    <scope>NUCLEOTIDE SEQUENCE [LARGE SCALE GENOMIC DNA]</scope>
    <source>
        <strain evidence="16">NRRL Y-17324</strain>
    </source>
</reference>
<dbReference type="InterPro" id="IPR006121">
    <property type="entry name" value="HMA_dom"/>
</dbReference>
<dbReference type="GO" id="GO:0005507">
    <property type="term" value="F:copper ion binding"/>
    <property type="evidence" value="ECO:0007669"/>
    <property type="project" value="EnsemblFungi"/>
</dbReference>
<keyword evidence="4" id="KW-0813">Transport</keyword>
<dbReference type="GO" id="GO:0005524">
    <property type="term" value="F:ATP binding"/>
    <property type="evidence" value="ECO:0007669"/>
    <property type="project" value="UniProtKB-UniRule"/>
</dbReference>
<dbReference type="InterPro" id="IPR018303">
    <property type="entry name" value="ATPase_P-typ_P_site"/>
</dbReference>
<dbReference type="PROSITE" id="PS00154">
    <property type="entry name" value="ATPASE_E1_E2"/>
    <property type="match status" value="1"/>
</dbReference>
<evidence type="ECO:0000256" key="12">
    <source>
        <dbReference type="ARBA" id="ARBA00080126"/>
    </source>
</evidence>
<dbReference type="Pfam" id="PF00122">
    <property type="entry name" value="E1-E2_ATPase"/>
    <property type="match status" value="1"/>
</dbReference>
<dbReference type="Gene3D" id="2.70.150.10">
    <property type="entry name" value="Calcium-transporting ATPase, cytoplasmic transduction domain A"/>
    <property type="match status" value="1"/>
</dbReference>
<dbReference type="GO" id="GO:0140581">
    <property type="term" value="F:P-type monovalent copper transporter activity"/>
    <property type="evidence" value="ECO:0007669"/>
    <property type="project" value="UniProtKB-EC"/>
</dbReference>
<dbReference type="PROSITE" id="PS50846">
    <property type="entry name" value="HMA_2"/>
    <property type="match status" value="3"/>
</dbReference>
<dbReference type="Pfam" id="PF00702">
    <property type="entry name" value="Hydrolase"/>
    <property type="match status" value="1"/>
</dbReference>
<keyword evidence="6 13" id="KW-0479">Metal-binding</keyword>
<dbReference type="GeneID" id="30980980"/>
<dbReference type="InterPro" id="IPR036163">
    <property type="entry name" value="HMA_dom_sf"/>
</dbReference>
<dbReference type="Gene3D" id="3.30.70.100">
    <property type="match status" value="3"/>
</dbReference>
<dbReference type="AlphaFoldDB" id="A0A1E4SGJ9"/>
<feature type="domain" description="HMA" evidence="14">
    <location>
        <begin position="76"/>
        <end position="141"/>
    </location>
</feature>
<comment type="similarity">
    <text evidence="2 13">Belongs to the cation transport ATPase (P-type) (TC 3.A.3) family. Type IB subfamily.</text>
</comment>
<keyword evidence="5 13" id="KW-0812">Transmembrane</keyword>
<keyword evidence="9" id="KW-1278">Translocase</keyword>
<dbReference type="Gene3D" id="3.40.1110.10">
    <property type="entry name" value="Calcium-transporting ATPase, cytoplasmic domain N"/>
    <property type="match status" value="1"/>
</dbReference>
<dbReference type="InterPro" id="IPR023298">
    <property type="entry name" value="ATPase_P-typ_TM_dom_sf"/>
</dbReference>
<evidence type="ECO:0000256" key="3">
    <source>
        <dbReference type="ARBA" id="ARBA00012517"/>
    </source>
</evidence>
<dbReference type="Gene3D" id="3.40.50.1000">
    <property type="entry name" value="HAD superfamily/HAD-like"/>
    <property type="match status" value="1"/>
</dbReference>
<dbReference type="PROSITE" id="PS01229">
    <property type="entry name" value="COF_2"/>
    <property type="match status" value="1"/>
</dbReference>
<feature type="domain" description="HMA" evidence="14">
    <location>
        <begin position="153"/>
        <end position="218"/>
    </location>
</feature>
<evidence type="ECO:0000256" key="6">
    <source>
        <dbReference type="ARBA" id="ARBA00022723"/>
    </source>
</evidence>
<keyword evidence="10 13" id="KW-1133">Transmembrane helix</keyword>
<dbReference type="InterPro" id="IPR023299">
    <property type="entry name" value="ATPase_P-typ_cyto_dom_N"/>
</dbReference>
<evidence type="ECO:0000256" key="4">
    <source>
        <dbReference type="ARBA" id="ARBA00022448"/>
    </source>
</evidence>
<gene>
    <name evidence="15" type="ORF">CANTADRAFT_22602</name>
</gene>
<feature type="transmembrane region" description="Helical" evidence="13">
    <location>
        <begin position="417"/>
        <end position="438"/>
    </location>
</feature>
<proteinExistence type="inferred from homology"/>
<comment type="subcellular location">
    <subcellularLocation>
        <location evidence="1">Endomembrane system</location>
        <topology evidence="1">Multi-pass membrane protein</topology>
    </subcellularLocation>
    <subcellularLocation>
        <location evidence="13">Membrane</location>
    </subcellularLocation>
</comment>
<dbReference type="InterPro" id="IPR036412">
    <property type="entry name" value="HAD-like_sf"/>
</dbReference>
<evidence type="ECO:0000256" key="10">
    <source>
        <dbReference type="ARBA" id="ARBA00022989"/>
    </source>
</evidence>
<evidence type="ECO:0000256" key="13">
    <source>
        <dbReference type="RuleBase" id="RU362081"/>
    </source>
</evidence>
<dbReference type="SUPFAM" id="SSF56784">
    <property type="entry name" value="HAD-like"/>
    <property type="match status" value="1"/>
</dbReference>
<dbReference type="SUPFAM" id="SSF55008">
    <property type="entry name" value="HMA, heavy metal-associated domain"/>
    <property type="match status" value="3"/>
</dbReference>
<evidence type="ECO:0000256" key="11">
    <source>
        <dbReference type="ARBA" id="ARBA00023136"/>
    </source>
</evidence>
<evidence type="ECO:0000259" key="14">
    <source>
        <dbReference type="PROSITE" id="PS50846"/>
    </source>
</evidence>
<dbReference type="InterPro" id="IPR044492">
    <property type="entry name" value="P_typ_ATPase_HD_dom"/>
</dbReference>
<dbReference type="RefSeq" id="XP_020063750.1">
    <property type="nucleotide sequence ID" value="XM_020206843.1"/>
</dbReference>
<evidence type="ECO:0000256" key="2">
    <source>
        <dbReference type="ARBA" id="ARBA00006024"/>
    </source>
</evidence>
<sequence length="1128" mass="121849">MSESVFQVQGMTCGACSASVTTALQAIAGVSDVSVSLLTEEAKVVHGPEVAPQALVAAIEACGFDATLSKTHTPLVNTVVSIKGMTCGACSASITEALNAIPGVDQASVSLVTESGLVRHSAAVSTAQIVSTVEDCGFDITIDSSKPIKKDTLHTTVAIVGMTCASCVGSITTALRDNEHISEVAVSLITEEGSVEHTTQITPEEIKEIIENCGFDARIIKSSGSSSDAEEEVVKLQISGIDFDTDLSSLQYNVEAYLNSVNGVTSFELTLNESNEQVQDVEDELVINELAVSFNSSILGIRQLLHGLNEIAQEIEFTITNSVDQSSSAQLKILSRIKEIEYWRHNFFHSLALGLPVVIVSHTQEIEFWKRLIIFPGLYVVSLLQMVVTVYVYLVLGKVFLKKFSQFIRNRGKNATMDVLVCISISVSFMFSILSIVFSVWKGQTIKPPIVLFDTACMLVIFISFGKWLENKAKGATSTALSKLLSLTPTNCTIINDTSKYDEFVQQAQHNKGEMIDLPSSNISVDLIQPNDVAIVLPGGKVPADGLICFGETDIDESLITGESLPVFKTKGDYVIGGSINGPDLIHIRVVRSGKKSQLQQIINLVKESQINKAPSQGFADYIAARFVPGVILLSTVTFIFWSITCYVLHPDNLPMIFKNDDNGKFFVCLKLAISVVVVACPCALGLAAPTAIMVGTGVGASHGVLIKGGDILEKALSINVILFDKTGTVTTGEMVLNKYKMVGTSSLSEHDWWNLIGAVEASSEHPVGRAIVRASKEKLGLTFEEDTFSTTISEFKALAGLGVKATVTLESGKAHEICIGNQRMIEQMSSKLLDSGADIIEESTNSLAYVIIDNQYCGYLELEDEIKDNARDVLDHLRIVEGYQVGMVTGDNRKTAAKIGKELGIPESNIFSEVSPINKDKVIVDLKKRLGGDQNVGIAFVGDGINDAPALVQADIGMAMSSGTDVAIESADIVLIGGKNGQSDLSGVLNALKISNATFKRVKLNFVWAAAYNMIMLPFAMGCFLPLNLMLPPIFAGAAMAMSSISVVVNSLMLKKMNVPLIEKGNYKYDLEREIGMVDLFSLKSGTLQEFDMVKRNRKTRHSIRAKLRQLLGRNRTSQAYEMLPAE</sequence>
<dbReference type="SFLD" id="SFLDF00027">
    <property type="entry name" value="p-type_atpase"/>
    <property type="match status" value="1"/>
</dbReference>
<dbReference type="Pfam" id="PF00403">
    <property type="entry name" value="HMA"/>
    <property type="match status" value="3"/>
</dbReference>
<dbReference type="InterPro" id="IPR023214">
    <property type="entry name" value="HAD_sf"/>
</dbReference>
<evidence type="ECO:0000256" key="8">
    <source>
        <dbReference type="ARBA" id="ARBA00022840"/>
    </source>
</evidence>
<keyword evidence="7 13" id="KW-0547">Nucleotide-binding</keyword>
<keyword evidence="8 13" id="KW-0067">ATP-binding</keyword>
<dbReference type="EC" id="7.2.2.8" evidence="3"/>
<dbReference type="STRING" id="984487.A0A1E4SGJ9"/>
<evidence type="ECO:0000256" key="5">
    <source>
        <dbReference type="ARBA" id="ARBA00022692"/>
    </source>
</evidence>
<dbReference type="GO" id="GO:0012510">
    <property type="term" value="C:trans-Golgi network transport vesicle membrane"/>
    <property type="evidence" value="ECO:0007669"/>
    <property type="project" value="EnsemblFungi"/>
</dbReference>
<dbReference type="GO" id="GO:0016887">
    <property type="term" value="F:ATP hydrolysis activity"/>
    <property type="evidence" value="ECO:0007669"/>
    <property type="project" value="InterPro"/>
</dbReference>
<feature type="transmembrane region" description="Helical" evidence="13">
    <location>
        <begin position="1007"/>
        <end position="1028"/>
    </location>
</feature>
<dbReference type="InterPro" id="IPR059000">
    <property type="entry name" value="ATPase_P-type_domA"/>
</dbReference>
<dbReference type="SUPFAM" id="SSF81653">
    <property type="entry name" value="Calcium ATPase, transduction domain A"/>
    <property type="match status" value="1"/>
</dbReference>
<feature type="transmembrane region" description="Helical" evidence="13">
    <location>
        <begin position="664"/>
        <end position="688"/>
    </location>
</feature>
<feature type="transmembrane region" description="Helical" evidence="13">
    <location>
        <begin position="450"/>
        <end position="469"/>
    </location>
</feature>
<dbReference type="PANTHER" id="PTHR43520:SF8">
    <property type="entry name" value="P-TYPE CU(+) TRANSPORTER"/>
    <property type="match status" value="1"/>
</dbReference>
<dbReference type="FunFam" id="2.70.150.10:FF:000002">
    <property type="entry name" value="Copper-transporting ATPase 1, putative"/>
    <property type="match status" value="1"/>
</dbReference>
<feature type="domain" description="HMA" evidence="14">
    <location>
        <begin position="2"/>
        <end position="67"/>
    </location>
</feature>
<dbReference type="Proteomes" id="UP000094285">
    <property type="component" value="Unassembled WGS sequence"/>
</dbReference>
<protein>
    <recommendedName>
        <fullName evidence="3">P-type Cu(+) transporter</fullName>
        <ecNumber evidence="3">7.2.2.8</ecNumber>
    </recommendedName>
    <alternativeName>
        <fullName evidence="12">Cu(2+)-ATPase</fullName>
    </alternativeName>
</protein>
<evidence type="ECO:0000313" key="15">
    <source>
        <dbReference type="EMBL" id="ODV78628.1"/>
    </source>
</evidence>
<dbReference type="NCBIfam" id="TIGR01494">
    <property type="entry name" value="ATPase_P-type"/>
    <property type="match status" value="1"/>
</dbReference>
<evidence type="ECO:0000313" key="16">
    <source>
        <dbReference type="Proteomes" id="UP000094285"/>
    </source>
</evidence>
<dbReference type="PROSITE" id="PS01047">
    <property type="entry name" value="HMA_1"/>
    <property type="match status" value="3"/>
</dbReference>
<dbReference type="InterPro" id="IPR017969">
    <property type="entry name" value="Heavy-metal-associated_CS"/>
</dbReference>
<dbReference type="GO" id="GO:0006879">
    <property type="term" value="P:intracellular iron ion homeostasis"/>
    <property type="evidence" value="ECO:0007669"/>
    <property type="project" value="EnsemblFungi"/>
</dbReference>
<feature type="transmembrane region" description="Helical" evidence="13">
    <location>
        <begin position="373"/>
        <end position="396"/>
    </location>
</feature>
<dbReference type="InterPro" id="IPR027256">
    <property type="entry name" value="P-typ_ATPase_IB"/>
</dbReference>
<dbReference type="CDD" id="cd02094">
    <property type="entry name" value="P-type_ATPase_Cu-like"/>
    <property type="match status" value="1"/>
</dbReference>
<dbReference type="SFLD" id="SFLDS00003">
    <property type="entry name" value="Haloacid_Dehalogenase"/>
    <property type="match status" value="1"/>
</dbReference>
<accession>A0A1E4SGJ9</accession>
<dbReference type="PANTHER" id="PTHR43520">
    <property type="entry name" value="ATP7, ISOFORM B"/>
    <property type="match status" value="1"/>
</dbReference>
<feature type="transmembrane region" description="Helical" evidence="13">
    <location>
        <begin position="1034"/>
        <end position="1055"/>
    </location>
</feature>
<evidence type="ECO:0000256" key="1">
    <source>
        <dbReference type="ARBA" id="ARBA00004127"/>
    </source>
</evidence>